<dbReference type="EMBL" id="FR904329">
    <property type="protein sequence ID" value="CDQ59606.1"/>
    <property type="molecule type" value="Genomic_DNA"/>
</dbReference>
<dbReference type="SUPFAM" id="SSF46966">
    <property type="entry name" value="Spectrin repeat"/>
    <property type="match status" value="11"/>
</dbReference>
<dbReference type="SMART" id="SM00150">
    <property type="entry name" value="SPEC"/>
    <property type="match status" value="11"/>
</dbReference>
<dbReference type="PANTHER" id="PTHR14514:SF3">
    <property type="entry name" value="NESPRIN-1"/>
    <property type="match status" value="1"/>
</dbReference>
<keyword evidence="3" id="KW-0677">Repeat</keyword>
<dbReference type="InterPro" id="IPR057057">
    <property type="entry name" value="Spectrin_SYNE1"/>
</dbReference>
<dbReference type="SUPFAM" id="SSF47576">
    <property type="entry name" value="Calponin-homology domain, CH-domain"/>
    <property type="match status" value="1"/>
</dbReference>
<dbReference type="GO" id="GO:0031965">
    <property type="term" value="C:nuclear membrane"/>
    <property type="evidence" value="ECO:0007669"/>
    <property type="project" value="UniProtKB-SubCell"/>
</dbReference>
<dbReference type="Pfam" id="PF25034">
    <property type="entry name" value="Spectrin_SYNE1"/>
    <property type="match status" value="1"/>
</dbReference>
<dbReference type="InterPro" id="IPR036872">
    <property type="entry name" value="CH_dom_sf"/>
</dbReference>
<evidence type="ECO:0000256" key="2">
    <source>
        <dbReference type="ARBA" id="ARBA00022553"/>
    </source>
</evidence>
<dbReference type="Gene3D" id="1.10.418.10">
    <property type="entry name" value="Calponin-like domain"/>
    <property type="match status" value="2"/>
</dbReference>
<evidence type="ECO:0000256" key="6">
    <source>
        <dbReference type="ARBA" id="ARBA00023242"/>
    </source>
</evidence>
<dbReference type="PaxDb" id="8022-A0A060VXS1"/>
<evidence type="ECO:0000313" key="11">
    <source>
        <dbReference type="Proteomes" id="UP000193380"/>
    </source>
</evidence>
<dbReference type="FunFam" id="1.10.418.10:FF:000033">
    <property type="entry name" value="nesprin-1 isoform X1"/>
    <property type="match status" value="1"/>
</dbReference>
<dbReference type="Pfam" id="PF00307">
    <property type="entry name" value="CH"/>
    <property type="match status" value="2"/>
</dbReference>
<proteinExistence type="predicted"/>
<name>A0A060VXS1_ONCMY</name>
<gene>
    <name evidence="10" type="ORF">GSONMT00080206001</name>
</gene>
<evidence type="ECO:0000313" key="10">
    <source>
        <dbReference type="EMBL" id="CDQ59606.1"/>
    </source>
</evidence>
<evidence type="ECO:0000256" key="8">
    <source>
        <dbReference type="SAM" id="MobiDB-lite"/>
    </source>
</evidence>
<feature type="domain" description="Calponin-homology (CH)" evidence="9">
    <location>
        <begin position="194"/>
        <end position="299"/>
    </location>
</feature>
<protein>
    <recommendedName>
        <fullName evidence="9">Calponin-homology (CH) domain-containing protein</fullName>
    </recommendedName>
</protein>
<evidence type="ECO:0000256" key="5">
    <source>
        <dbReference type="ARBA" id="ARBA00023203"/>
    </source>
</evidence>
<dbReference type="CDD" id="cd21243">
    <property type="entry name" value="CH_SYNE1_rpt2"/>
    <property type="match status" value="1"/>
</dbReference>
<dbReference type="Pfam" id="PF00435">
    <property type="entry name" value="Spectrin"/>
    <property type="match status" value="2"/>
</dbReference>
<keyword evidence="4" id="KW-0472">Membrane</keyword>
<dbReference type="InterPro" id="IPR018159">
    <property type="entry name" value="Spectrin/alpha-actinin"/>
</dbReference>
<keyword evidence="7" id="KW-0175">Coiled coil</keyword>
<feature type="coiled-coil region" evidence="7">
    <location>
        <begin position="632"/>
        <end position="659"/>
    </location>
</feature>
<keyword evidence="2" id="KW-0597">Phosphoprotein</keyword>
<dbReference type="FunFam" id="1.20.58.60:FF:000139">
    <property type="entry name" value="nesprin-1 isoform X1"/>
    <property type="match status" value="1"/>
</dbReference>
<dbReference type="InterPro" id="IPR001589">
    <property type="entry name" value="Actinin_actin-bd_CS"/>
</dbReference>
<feature type="region of interest" description="Disordered" evidence="8">
    <location>
        <begin position="2592"/>
        <end position="2612"/>
    </location>
</feature>
<keyword evidence="5" id="KW-0009">Actin-binding</keyword>
<reference evidence="10" key="1">
    <citation type="journal article" date="2014" name="Nat. Commun.">
        <title>The rainbow trout genome provides novel insights into evolution after whole-genome duplication in vertebrates.</title>
        <authorList>
            <person name="Berthelot C."/>
            <person name="Brunet F."/>
            <person name="Chalopin D."/>
            <person name="Juanchich A."/>
            <person name="Bernard M."/>
            <person name="Noel B."/>
            <person name="Bento P."/>
            <person name="Da Silva C."/>
            <person name="Labadie K."/>
            <person name="Alberti A."/>
            <person name="Aury J.M."/>
            <person name="Louis A."/>
            <person name="Dehais P."/>
            <person name="Bardou P."/>
            <person name="Montfort J."/>
            <person name="Klopp C."/>
            <person name="Cabau C."/>
            <person name="Gaspin C."/>
            <person name="Thorgaard G.H."/>
            <person name="Boussaha M."/>
            <person name="Quillet E."/>
            <person name="Guyomard R."/>
            <person name="Galiana D."/>
            <person name="Bobe J."/>
            <person name="Volff J.N."/>
            <person name="Genet C."/>
            <person name="Wincker P."/>
            <person name="Jaillon O."/>
            <person name="Roest Crollius H."/>
            <person name="Guiguen Y."/>
        </authorList>
    </citation>
    <scope>NUCLEOTIDE SEQUENCE [LARGE SCALE GENOMIC DNA]</scope>
</reference>
<sequence>MTEFFFDLVVTLHNCLWCFRCKAYLKSDTVVGLTTRLPLKRYKIHVCLRNFNYEISVRKPPLEVTDLFEDIKDGVKLLALLEVLSGQRLPCEQGRQLKRIHWVSNIGTALRFLEGRKIKLVNIHATDIADGRPSIVLGLIWTVILYFQIEELTSNLPALAALSSSTSSMDSMASNSETGSPPMKRKVVPKKFQGNAKRALLRWVQCTAAKRQGMEVKDFGASWRSGVAFHSVVHAIRPDLVDMEVVRRRSNKENLEEAFSLAENELGIPRLLDPEDVDVDKPDEKSIMTYVAQFLKHYPNPHHSETDGQEDEYGPQDIEQMLEREERKVLRELKVWLDQLERDVLRVQGAEGNLTDKYQGFKSFRVQYEIKKKQTEPLLQPVHRDGKLSVDQALVKQAWERVSIRLLDWHIHLDKSLPGPLGVIGAWLHRAEIALREEIPIQQAHEETANVIHRKLEQHKEVLKNLESHQQTFQQIHRDRSVNGVPVPSEQLQDMAERFNYVSTSSHAHLIKLEFWEMKYRLMAFLILAESKLKSWIIKYGRRDSVELLLQSYISFIDGHKFFEQYETTFKALRQAADVYIKSDGSVEEAEGVGKFLSDTSAQWRNLSVEVRSVRSMLEEVISNWEKYSSTVAGLQAWLEDAEQMLNQSENKKRDFFRNLPHWIQQHMDMNDAGNFLIETCDETISRDLKQQLLLLNGRWRELFVKVKHYARADEVDKLKQDYQDSIATLKTFMNATNDKMTAPVQVSFLNVRTFVQDVEDIKHKVPAMEAACKTATRTAQLLTKDTSPDEVSTMLAVMASIKEEMSKIRERCLPLLREAQSLLPPLEEMEKNITGFYQALEKASHITCSRDSEAPGDFKQKCQELVTFTQSCKKCLTVIEKNHQGIQRTLDSSKTLQHMDMALLQKRVVDLQASSRAMIKESTDWRKHMEANSSLMKRFDESRVELEKVLKVAQASLTERGHPEDLLKKHTEFFGQLDQRVLNAFLKACDELTDILPEQEQQSLQETVRKLHKHWKDVQTEAPYHLLQLKVEVEGSKLMVSLQECQSELTRENRHLSGMGSERLVKEHRGFFREKGPQSLCEKRLHLMEELCQKLPDRDPAHQTLDNSKKAYSELREEIDSTHHKLMHHPDKWKEFNTRFSELSAWLSSKESQLRLLRKRANDPSKYGQVKSTITELRNDAELQEGNLGWLKSRLSVLIEISSETDAQRQAGALNKLSTNFKGLLFYLTESEKLVLAVGDCVQFREEVRGTLEELVQGQQEVHQEVTRILDSETVREAQQLLQVHQQQLKRLRMKRKDVQQQITRGHQLQAEEGLGETLQQDLQSLETTLSKMDHTMDSQEQELEVTLSSWQEFDGQQRAVQEFVTRARSVMDRDLNFSSPESLATDLDQSRVLLKQSDAEASTVNTLLRKAAEIQLGPKNSTLLQKQARSLSEQLDKVEAGLKKDVKALDGMKTQWDRFGTEFEAFSSWISEKEKELDALKSSTAPLGQQINAVKAVGMELGDRVEVFSQLEADSQALAQFISSGEAARVKARLTQIGRYWEELRESVDQLNGQLQESSSTQHRFHTSLEEAQTTLGDLHEKLDHPVTSCTSSSETYKGLQDHMDVCQSLERLKAAFLSLSAGARRLSDREQAERAVAALQISYDQSLRQAKDKQNTLEKLLSLWQKYEKDRSSFVSCLERCESTSKPESHCLPADKTKLQSELQDLQDLQYEVVSLEPLHTGLVTLGTSLYPTAPVERARELREDLEQLKKRWISQNEHIPHRIQELQSHLFQVEQFDQALHTFSQCSETLLSNLHSASQVNITDLQPAVAQVKETLAALQKQSGVRESLELLTEGLCASCDPQDAQLLQGRQGSCLQPYLEAQQLAEVRLDCLEKLEALLETHGAAAGVLRGLRQTVESAGSWDRGRVEELQRELETIVPDISRLENLAASLDSSLCKGHLHVVSSTAEGGTRTSCRVLADGLSGELDMVRNLVGTKQSEAEALGALWSSFRQRKEQLLKSVEDIEEKADHQSLREPSPLALQQRLRFFNQLEDELQSHQHEEQWLRDKGQQLAQRDAELAGEVFREISLLETTWEDTKRLITDRQEQCSVLVELMREYQSLKTSITTITENTEAVADIGSALKDHEETKRALSKHEAAKAETSARQSELDQFSSKGKQLLSELKKISDCETQLMRKDMETLVDQWLDVSERVEDNIEHLIQSLALWDDVRQISEEIEGWTTNSVMELSESLNNLNDSQRMETKLSALQVEMGKNEHKLVNLQGKVSELKHLSRSQETPSKLQVLEADLRKKMSQVQKLCEQASGNLRDFSSQRKQLEDYITQMSDWLKSMERSLTSSPIGSDPEDICRVKDLQKDLQNQQGSIDSTRESLNTLCRKYPSEELAGLGSALTDLIKSYEFVNQLSSRTLASLQHGLQKHFNELVREFHSWLSGQREVVKECSDRSGDTSIVERKLQKLKGALERVEEGEVRLTQVCEEGEKLLLHLPKASAGQVQHHLSSIQQDWDRFVAQCRLNQQALEDSTAQLNGFEGRLKRLKRWLEHMEQRLNTELPEEKHRDPEKATLERVEGYHQDVLKERDSFERLCQESQALNEGGRGDDGETRAAAGLQSQHQGLLRRVRERLRSCQMTLQEQQAFEETLQSTWSWLNGVQERLGSLNSTLGNKEKLEKRLGLVQDILLMKGEGEVKLNMAVGKGEQVLKHNSVEGQEAIRSQLQNLKDAWANMLMTAMSFWSSTIHDVLCITSCSLPVVSMLQSSTSLCVRLEWTVALWSSYQESKGQLQQWMESVEQEVVLALAQQPGLKEKASLLERLRALQADVEAHTAPLARLTEKAAELHEKTGDQAFGPEQRMELNAHFADITAVVKIHAFLLCVITTSNNYISTFSSKRTDIYS</sequence>
<evidence type="ECO:0000256" key="7">
    <source>
        <dbReference type="SAM" id="Coils"/>
    </source>
</evidence>
<feature type="coiled-coil region" evidence="7">
    <location>
        <begin position="1999"/>
        <end position="2053"/>
    </location>
</feature>
<comment type="subcellular location">
    <subcellularLocation>
        <location evidence="1">Nucleus membrane</location>
    </subcellularLocation>
</comment>
<dbReference type="STRING" id="8022.A0A060VXS1"/>
<evidence type="ECO:0000256" key="4">
    <source>
        <dbReference type="ARBA" id="ARBA00023136"/>
    </source>
</evidence>
<dbReference type="InterPro" id="IPR001715">
    <property type="entry name" value="CH_dom"/>
</dbReference>
<organism evidence="10 11">
    <name type="scientific">Oncorhynchus mykiss</name>
    <name type="common">Rainbow trout</name>
    <name type="synonym">Salmo gairdneri</name>
    <dbReference type="NCBI Taxonomy" id="8022"/>
    <lineage>
        <taxon>Eukaryota</taxon>
        <taxon>Metazoa</taxon>
        <taxon>Chordata</taxon>
        <taxon>Craniata</taxon>
        <taxon>Vertebrata</taxon>
        <taxon>Euteleostomi</taxon>
        <taxon>Actinopterygii</taxon>
        <taxon>Neopterygii</taxon>
        <taxon>Teleostei</taxon>
        <taxon>Protacanthopterygii</taxon>
        <taxon>Salmoniformes</taxon>
        <taxon>Salmonidae</taxon>
        <taxon>Salmoninae</taxon>
        <taxon>Oncorhynchus</taxon>
    </lineage>
</organism>
<dbReference type="SMART" id="SM00033">
    <property type="entry name" value="CH"/>
    <property type="match status" value="2"/>
</dbReference>
<keyword evidence="6" id="KW-0539">Nucleus</keyword>
<dbReference type="GO" id="GO:0003779">
    <property type="term" value="F:actin binding"/>
    <property type="evidence" value="ECO:0007669"/>
    <property type="project" value="UniProtKB-KW"/>
</dbReference>
<dbReference type="PANTHER" id="PTHR14514">
    <property type="entry name" value="PKA ANCHORING PROTEIN"/>
    <property type="match status" value="1"/>
</dbReference>
<reference evidence="10" key="2">
    <citation type="submission" date="2014-03" db="EMBL/GenBank/DDBJ databases">
        <authorList>
            <person name="Genoscope - CEA"/>
        </authorList>
    </citation>
    <scope>NUCLEOTIDE SEQUENCE</scope>
</reference>
<evidence type="ECO:0000256" key="1">
    <source>
        <dbReference type="ARBA" id="ARBA00004126"/>
    </source>
</evidence>
<evidence type="ECO:0000256" key="3">
    <source>
        <dbReference type="ARBA" id="ARBA00022737"/>
    </source>
</evidence>
<dbReference type="CDD" id="cd00176">
    <property type="entry name" value="SPEC"/>
    <property type="match status" value="2"/>
</dbReference>
<dbReference type="PROSITE" id="PS50021">
    <property type="entry name" value="CH"/>
    <property type="match status" value="2"/>
</dbReference>
<dbReference type="Gene3D" id="1.20.58.60">
    <property type="match status" value="8"/>
</dbReference>
<dbReference type="InterPro" id="IPR047291">
    <property type="entry name" value="CH_SYNE1_rpt2"/>
</dbReference>
<accession>A0A060VXS1</accession>
<dbReference type="Proteomes" id="UP000193380">
    <property type="component" value="Unassembled WGS sequence"/>
</dbReference>
<dbReference type="InterPro" id="IPR002017">
    <property type="entry name" value="Spectrin_repeat"/>
</dbReference>
<feature type="coiled-coil region" evidence="7">
    <location>
        <begin position="1276"/>
        <end position="1344"/>
    </location>
</feature>
<feature type="domain" description="Calponin-homology (CH)" evidence="9">
    <location>
        <begin position="41"/>
        <end position="148"/>
    </location>
</feature>
<evidence type="ECO:0000259" key="9">
    <source>
        <dbReference type="PROSITE" id="PS50021"/>
    </source>
</evidence>
<dbReference type="PROSITE" id="PS00020">
    <property type="entry name" value="ACTININ_2"/>
    <property type="match status" value="1"/>
</dbReference>